<dbReference type="PANTHER" id="PTHR44846">
    <property type="entry name" value="MANNOSYL-D-GLYCERATE TRANSPORT/METABOLISM SYSTEM REPRESSOR MNGR-RELATED"/>
    <property type="match status" value="1"/>
</dbReference>
<dbReference type="Gene3D" id="1.10.10.10">
    <property type="entry name" value="Winged helix-like DNA-binding domain superfamily/Winged helix DNA-binding domain"/>
    <property type="match status" value="1"/>
</dbReference>
<reference evidence="5 6" key="1">
    <citation type="submission" date="2019-10" db="EMBL/GenBank/DDBJ databases">
        <title>Alkalibaculum tamaniensis sp.nov., a new alkaliphilic acetogen, isolated on methoxylated aromatics from a mud volcano.</title>
        <authorList>
            <person name="Khomyakova M.A."/>
            <person name="Merkel A.Y."/>
            <person name="Bonch-Osmolovskaya E.A."/>
            <person name="Slobodkin A.I."/>
        </authorList>
    </citation>
    <scope>NUCLEOTIDE SEQUENCE [LARGE SCALE GENOMIC DNA]</scope>
    <source>
        <strain evidence="5 6">M08DMB</strain>
    </source>
</reference>
<keyword evidence="1" id="KW-0805">Transcription regulation</keyword>
<dbReference type="EMBL" id="WHNX01000003">
    <property type="protein sequence ID" value="MPW24599.1"/>
    <property type="molecule type" value="Genomic_DNA"/>
</dbReference>
<evidence type="ECO:0000256" key="3">
    <source>
        <dbReference type="ARBA" id="ARBA00023163"/>
    </source>
</evidence>
<comment type="caution">
    <text evidence="5">The sequence shown here is derived from an EMBL/GenBank/DDBJ whole genome shotgun (WGS) entry which is preliminary data.</text>
</comment>
<dbReference type="SUPFAM" id="SSF46785">
    <property type="entry name" value="Winged helix' DNA-binding domain"/>
    <property type="match status" value="1"/>
</dbReference>
<evidence type="ECO:0000313" key="6">
    <source>
        <dbReference type="Proteomes" id="UP000440004"/>
    </source>
</evidence>
<dbReference type="PROSITE" id="PS50949">
    <property type="entry name" value="HTH_GNTR"/>
    <property type="match status" value="1"/>
</dbReference>
<dbReference type="GO" id="GO:0045892">
    <property type="term" value="P:negative regulation of DNA-templated transcription"/>
    <property type="evidence" value="ECO:0007669"/>
    <property type="project" value="TreeGrafter"/>
</dbReference>
<evidence type="ECO:0000256" key="1">
    <source>
        <dbReference type="ARBA" id="ARBA00023015"/>
    </source>
</evidence>
<dbReference type="PANTHER" id="PTHR44846:SF1">
    <property type="entry name" value="MANNOSYL-D-GLYCERATE TRANSPORT_METABOLISM SYSTEM REPRESSOR MNGR-RELATED"/>
    <property type="match status" value="1"/>
</dbReference>
<dbReference type="SMART" id="SM00345">
    <property type="entry name" value="HTH_GNTR"/>
    <property type="match status" value="1"/>
</dbReference>
<dbReference type="CDD" id="cd07377">
    <property type="entry name" value="WHTH_GntR"/>
    <property type="match status" value="1"/>
</dbReference>
<dbReference type="InterPro" id="IPR000524">
    <property type="entry name" value="Tscrpt_reg_HTH_GntR"/>
</dbReference>
<keyword evidence="6" id="KW-1185">Reference proteome</keyword>
<dbReference type="Pfam" id="PF00392">
    <property type="entry name" value="GntR"/>
    <property type="match status" value="1"/>
</dbReference>
<dbReference type="RefSeq" id="WP_152801247.1">
    <property type="nucleotide sequence ID" value="NZ_WHNX01000003.1"/>
</dbReference>
<dbReference type="InterPro" id="IPR011663">
    <property type="entry name" value="UTRA"/>
</dbReference>
<gene>
    <name evidence="5" type="ORF">GC105_02175</name>
</gene>
<dbReference type="Gene3D" id="3.40.1410.10">
    <property type="entry name" value="Chorismate lyase-like"/>
    <property type="match status" value="1"/>
</dbReference>
<protein>
    <submittedName>
        <fullName evidence="5">UTRA domain-containing protein</fullName>
    </submittedName>
</protein>
<dbReference type="InterPro" id="IPR028978">
    <property type="entry name" value="Chorismate_lyase_/UTRA_dom_sf"/>
</dbReference>
<dbReference type="Pfam" id="PF07702">
    <property type="entry name" value="UTRA"/>
    <property type="match status" value="1"/>
</dbReference>
<evidence type="ECO:0000256" key="2">
    <source>
        <dbReference type="ARBA" id="ARBA00023125"/>
    </source>
</evidence>
<dbReference type="PRINTS" id="PR00035">
    <property type="entry name" value="HTHGNTR"/>
</dbReference>
<proteinExistence type="predicted"/>
<dbReference type="InterPro" id="IPR050679">
    <property type="entry name" value="Bact_HTH_transcr_reg"/>
</dbReference>
<name>A0A6A7K558_9FIRM</name>
<keyword evidence="3" id="KW-0804">Transcription</keyword>
<evidence type="ECO:0000313" key="5">
    <source>
        <dbReference type="EMBL" id="MPW24599.1"/>
    </source>
</evidence>
<evidence type="ECO:0000259" key="4">
    <source>
        <dbReference type="PROSITE" id="PS50949"/>
    </source>
</evidence>
<sequence>MGEPIYITIVEDIKQQINYGTLKPGDMISSENLLCDMYKVSRMTVRKSLTVLATEGYIYSVPGKGNFVKEPNQDKYILYFNEMDSIEGSIEETQLLDVNIIKPNLETIFNLQIPKSKRVVVVRRLMYIDEVPVAYDIKYIPYYRGMPIVEKEIHYATFPEIVAKKKSLFAIKKELTIKVQKSNEDITNNLKLNNNDWVMTIEQKLLDELNQPIGWGVTYFLGEYFQLQAVSSFIDKSNNIY</sequence>
<feature type="domain" description="HTH gntR-type" evidence="4">
    <location>
        <begin position="3"/>
        <end position="71"/>
    </location>
</feature>
<keyword evidence="2" id="KW-0238">DNA-binding</keyword>
<dbReference type="AlphaFoldDB" id="A0A6A7K558"/>
<dbReference type="GO" id="GO:0003700">
    <property type="term" value="F:DNA-binding transcription factor activity"/>
    <property type="evidence" value="ECO:0007669"/>
    <property type="project" value="InterPro"/>
</dbReference>
<dbReference type="Proteomes" id="UP000440004">
    <property type="component" value="Unassembled WGS sequence"/>
</dbReference>
<dbReference type="InterPro" id="IPR036388">
    <property type="entry name" value="WH-like_DNA-bd_sf"/>
</dbReference>
<dbReference type="SMART" id="SM00866">
    <property type="entry name" value="UTRA"/>
    <property type="match status" value="1"/>
</dbReference>
<accession>A0A6A7K558</accession>
<dbReference type="GO" id="GO:0003677">
    <property type="term" value="F:DNA binding"/>
    <property type="evidence" value="ECO:0007669"/>
    <property type="project" value="UniProtKB-KW"/>
</dbReference>
<dbReference type="InterPro" id="IPR036390">
    <property type="entry name" value="WH_DNA-bd_sf"/>
</dbReference>
<dbReference type="SUPFAM" id="SSF64288">
    <property type="entry name" value="Chorismate lyase-like"/>
    <property type="match status" value="1"/>
</dbReference>
<organism evidence="5 6">
    <name type="scientific">Alkalibaculum sporogenes</name>
    <dbReference type="NCBI Taxonomy" id="2655001"/>
    <lineage>
        <taxon>Bacteria</taxon>
        <taxon>Bacillati</taxon>
        <taxon>Bacillota</taxon>
        <taxon>Clostridia</taxon>
        <taxon>Eubacteriales</taxon>
        <taxon>Eubacteriaceae</taxon>
        <taxon>Alkalibaculum</taxon>
    </lineage>
</organism>